<feature type="coiled-coil region" evidence="1">
    <location>
        <begin position="2211"/>
        <end position="2249"/>
    </location>
</feature>
<feature type="coiled-coil region" evidence="1">
    <location>
        <begin position="793"/>
        <end position="858"/>
    </location>
</feature>
<dbReference type="RefSeq" id="XP_013181415.1">
    <property type="nucleotide sequence ID" value="XM_013325961.1"/>
</dbReference>
<feature type="coiled-coil region" evidence="1">
    <location>
        <begin position="76"/>
        <end position="126"/>
    </location>
</feature>
<accession>A0AAJ6ZXX6</accession>
<feature type="coiled-coil region" evidence="1">
    <location>
        <begin position="1122"/>
        <end position="1180"/>
    </location>
</feature>
<keyword evidence="1" id="KW-0175">Coiled coil</keyword>
<feature type="region of interest" description="Disordered" evidence="2">
    <location>
        <begin position="2254"/>
        <end position="2357"/>
    </location>
</feature>
<feature type="coiled-coil region" evidence="1">
    <location>
        <begin position="942"/>
        <end position="1004"/>
    </location>
</feature>
<feature type="coiled-coil region" evidence="1">
    <location>
        <begin position="414"/>
        <end position="441"/>
    </location>
</feature>
<feature type="coiled-coil region" evidence="1">
    <location>
        <begin position="1029"/>
        <end position="1094"/>
    </location>
</feature>
<feature type="compositionally biased region" description="Polar residues" evidence="2">
    <location>
        <begin position="2257"/>
        <end position="2289"/>
    </location>
</feature>
<evidence type="ECO:0000256" key="2">
    <source>
        <dbReference type="SAM" id="MobiDB-lite"/>
    </source>
</evidence>
<evidence type="ECO:0000313" key="3">
    <source>
        <dbReference type="RefSeq" id="XP_013181415.1"/>
    </source>
</evidence>
<feature type="coiled-coil region" evidence="1">
    <location>
        <begin position="544"/>
        <end position="716"/>
    </location>
</feature>
<dbReference type="Proteomes" id="UP000694872">
    <property type="component" value="Unplaced"/>
</dbReference>
<sequence>MSFISKRERVFNEYDLVDLPARNEGKLKAYSSCTDARAWSHFCSDKSDHLVEIIKRNNDTGRPKYIPTDVIVNTLMVTKNTEINRLRRKIEEFEQLLAAYDQLELTNEQKNEIANAHAAIKAANKQLDDMCLDLDLSGFTEGIDSETFETGKSRGDEIMRFPDFETSSSIATERSVDKSFYPCKETQTHVQSGPVSCPCDASTVVHDPRIEEMTDTIIRKDAKLNAMRNTIAVMENDVCEPYCIYAHIYTALEKIFGTLCQNEKYKHYLDLLTSGKDTRNIDIKGKIFYKLKVFEKFCCALISPCSKDCSCYHTEIISRVETAFAVTTQENFEINIDSKRAHLVADIIGNDEMKEILYKSNTSGEEHALANETLFINNSCTIEVQNLHRLKNLQACYDELLLCYDELKYEKNCMTQKCLKYDELEKEYEILKNKLNSYNMVLTEKEYYRKRSEDLDGLKEKFIVLADETSTLETQLRAQTEIIDSKSSLLEQLRSENISMKNKLSESSTDWEKEKHTLICKLKESECKIMCQDQQIETLTIEINKFLRNNKDNAERECQHEVEEFIQQINSLKQEVKNLKDTLYYKEDENNHLKNEFHEKLMMDNLEIEKWKEINEKMIERNEKLETLIDELQDCIKNLTNENQELLNEKKDLKDELVNKCLESKSLMMEADSIKQENSNLSNQLQEMNQLFNDKIQELESEKKEALNSLNLASKESKLLLETISNYGRLSVNSEKTDDNLQISVKKSDEKDIRTLNNQTSGSDVLLNEIDKFVALNTEGIKNLISQSHESIKHLEEKDNEALESKLREIDELKENLKVSQNLYENLEEEKSILLNKLKEKSIELDKADIQIQVLKEQKEYFTTVLEENKKIKDELAMIKHRNDVMFEENNNLKNDLLLKNHEIQNQLNILAKLKIEKKLFISLSERVRTLEQNYFNLCREYDNLLLEKDNIEDQISRKTREINNLQSDIKSKKDENVKLVTEIQALQEQQQLLQNEIDSLQSENFNIKRSLDATIEENNMLTNKIKLKAALENDHDELKTSYDEIKKENENLELELQSKAILLQNLEIRNQELQEATKNLMAYNENIEDTLIKARKELQLQAKSSSSLQVVDIKNEVEKIKEENYSNLNRIQELLNELKESDQTIANLGKGIADRDDKIAILENQVNELGDEVQRLQTSLATMLDIGENRDVRKHEIDQSLKIMEAHHSKATHNMRIELAKLKDENLQLEEKLSTTMIEVETSAKENESRLSGEREIIATDIKQLEIKCVGDSALSPDNCSLKSIMTSLERIDNYIETRNNSCNLVLSKADEAKKIVEKEKQKISKEKEQAIKEKLDAQKELSVIKKTLENQLSKDKSVINDLEAELFNQKLLIDKLKQSVRIYILKLEEEICSMQDMYSKALDKINELEAQIEDANNDKKENEETINKVKLELQEKSQDIKYLKSMLDVLKNKQVIDFSAQTVLENNLTNISTQTEKLDLNEIDSSYLHETNMNNKIIGGFEEGRVLNKQSDGCIVPKSDKEESHLLINIQHDVKEVQILTANVEPTLGFVKNAYVNYKMKKLSFTAMEQYSVSCISNDTFDSVSKQSCQGNEMSSSPINNATKLEIASKVSTYKIVDDDITSFSLISNMESDKIGIGAPNVAKVKEISTDNILTITSESNEMNLSLTHSNVVTNKDFIIIYRDSDCDESKINTEILKEKTRLNEPIYKTVSREILLPQNDYYSAKIISDTKSFEENKYNTENVKPLSDEDKGNLLASKPVYSHISLSETTFIKDLAIVKKVSKAEQRNGINGSKGTDSRLSRSFTSLKSHRENCDPVEVKENHKEEIIFNSVPKTKIDLYLYEQNILDHNSYLYNGNNKINDSVNTTSQLDLTKGETAFGKSIEYTTNTLNKIGIENKRDDNNGHLELTNTEIFNEFLRRTYSNEQLRKPHAFTNSPVIAKHSNLLIGIPKEMNVKYGKNVTNIDNVKTKDVAVMVQFDNHQEKIKFLTSTLENIDRSYKEKIRAIKAQYDNNIKNIMNEHNQGVQSLQSLHEETLQDILKVHENETDNLRSMSIDAMRKVDKLEKENKMLRAKIILNNPSNANKDMANVSSHDINKQNVKKNSNYEIKTLTKTDVEEFNYNPKAKVHGPCTCSLDINISDTIRNIFEQVDVEQRKIAEQAYLKYIANKLLTENIEALDAQELSFLHFKICRTWKSILRKEEVLSKRIDCLETEVINKQRQRNKHIAEIDRKVAEERRRLQEVREAVCRDSFEVPSSPSQPTKSQDPSTLSYESNATRSPVNSYNVSIDERLPAGDLAPGLPCSELRYRSTNRESQKTISGKGEERREKKLYCDEKPTRLRRTTDRSNPRAHKK</sequence>
<evidence type="ECO:0000256" key="1">
    <source>
        <dbReference type="SAM" id="Coils"/>
    </source>
</evidence>
<name>A0AAJ6ZXX6_PAPXU</name>
<dbReference type="GeneID" id="106127735"/>
<dbReference type="PANTHER" id="PTHR23159">
    <property type="entry name" value="CENTROSOMAL PROTEIN 2"/>
    <property type="match status" value="1"/>
</dbReference>
<feature type="coiled-coil region" evidence="1">
    <location>
        <begin position="1308"/>
        <end position="1455"/>
    </location>
</feature>
<feature type="coiled-coil region" evidence="1">
    <location>
        <begin position="1213"/>
        <end position="1240"/>
    </location>
</feature>
<dbReference type="PANTHER" id="PTHR23159:SF31">
    <property type="entry name" value="CENTROSOME-ASSOCIATED PROTEIN CEP250 ISOFORM X1"/>
    <property type="match status" value="1"/>
</dbReference>
<gene>
    <name evidence="3" type="primary">LOC106127735</name>
</gene>
<proteinExistence type="predicted"/>
<organism evidence="3">
    <name type="scientific">Papilio xuthus</name>
    <name type="common">Asian swallowtail butterfly</name>
    <dbReference type="NCBI Taxonomy" id="66420"/>
    <lineage>
        <taxon>Eukaryota</taxon>
        <taxon>Metazoa</taxon>
        <taxon>Ecdysozoa</taxon>
        <taxon>Arthropoda</taxon>
        <taxon>Hexapoda</taxon>
        <taxon>Insecta</taxon>
        <taxon>Pterygota</taxon>
        <taxon>Neoptera</taxon>
        <taxon>Endopterygota</taxon>
        <taxon>Lepidoptera</taxon>
        <taxon>Glossata</taxon>
        <taxon>Ditrysia</taxon>
        <taxon>Papilionoidea</taxon>
        <taxon>Papilionidae</taxon>
        <taxon>Papilioninae</taxon>
        <taxon>Papilio</taxon>
    </lineage>
</organism>
<feature type="compositionally biased region" description="Basic and acidic residues" evidence="2">
    <location>
        <begin position="2309"/>
        <end position="2351"/>
    </location>
</feature>
<protein>
    <submittedName>
        <fullName evidence="3">Protein PFC0760c-like</fullName>
    </submittedName>
</protein>
<dbReference type="KEGG" id="pxu:106127735"/>
<reference evidence="3" key="1">
    <citation type="submission" date="2025-08" db="UniProtKB">
        <authorList>
            <consortium name="RefSeq"/>
        </authorList>
    </citation>
    <scope>IDENTIFICATION</scope>
</reference>